<accession>A0A3B1CZA4</accession>
<dbReference type="InterPro" id="IPR029063">
    <property type="entry name" value="SAM-dependent_MTases_sf"/>
</dbReference>
<reference evidence="1" key="1">
    <citation type="submission" date="2018-06" db="EMBL/GenBank/DDBJ databases">
        <authorList>
            <person name="Zhirakovskaya E."/>
        </authorList>
    </citation>
    <scope>NUCLEOTIDE SEQUENCE</scope>
</reference>
<organism evidence="1">
    <name type="scientific">hydrothermal vent metagenome</name>
    <dbReference type="NCBI Taxonomy" id="652676"/>
    <lineage>
        <taxon>unclassified sequences</taxon>
        <taxon>metagenomes</taxon>
        <taxon>ecological metagenomes</taxon>
    </lineage>
</organism>
<dbReference type="Gene3D" id="3.40.50.720">
    <property type="entry name" value="NAD(P)-binding Rossmann-like Domain"/>
    <property type="match status" value="1"/>
</dbReference>
<name>A0A3B1CZA4_9ZZZZ</name>
<dbReference type="InterPro" id="IPR030808">
    <property type="entry name" value="Glycosyl_04372"/>
</dbReference>
<proteinExistence type="predicted"/>
<gene>
    <name evidence="1" type="ORF">MNBD_NITROSPINAE03-71</name>
</gene>
<dbReference type="AlphaFoldDB" id="A0A3B1CZA4"/>
<dbReference type="NCBIfam" id="TIGR04372">
    <property type="entry name" value="glycosyl_04372"/>
    <property type="match status" value="1"/>
</dbReference>
<dbReference type="EMBL" id="UOGB01000222">
    <property type="protein sequence ID" value="VAX21867.1"/>
    <property type="molecule type" value="Genomic_DNA"/>
</dbReference>
<evidence type="ECO:0000313" key="1">
    <source>
        <dbReference type="EMBL" id="VAX21867.1"/>
    </source>
</evidence>
<sequence length="538" mass="61109">MSAQITQLYELPVNIKVALYGAGSGGVYLASLLKRKRSDVEIVCFIDSSKTGHLDGIEIISPDGILKISDELDAVIITSLYSEEILASLPEKLLPKCVAADRGLLSKDTFGVIFSRAISRLGRFTRKISKRAAYFYETRVAPLLASRAGWMFWPLFKALDMAGVRFVVNIGDGVGHIIEELDYFFRMVRAGKTDGAKRYIWIRKSPPLSRACVNFFGKGFSWAVANNLIYYLALPVIYRYRSIGLDCGLARTKRRLTADNKYYKPTRRKNYLYQLSKKDGRRRWGEFLLLKSHQPDYFPLREMLPTCQDSALMNFLGDKPEKLALIHVKALTGNATAKRSDANTYIDAISFLSDSGYRLVLVGREQMPEQFQRFNILNYSESEIASFENDMRLFGIAEISIVAGSGIALLPSCLNRPYVYINSWHLTKPSSHKLCVVAPTLVRNMRGKLLTFADQIKLYESLPDFGPEMFPSGLYEPRDLTAEEMLEAVTELDDLIRVYKERSDLQERYCATKSEHSMMELSQARVSQRFLEKHEALL</sequence>
<dbReference type="SUPFAM" id="SSF53335">
    <property type="entry name" value="S-adenosyl-L-methionine-dependent methyltransferases"/>
    <property type="match status" value="1"/>
</dbReference>
<protein>
    <submittedName>
        <fullName evidence="1">Uncharacterized protein</fullName>
    </submittedName>
</protein>